<evidence type="ECO:0000313" key="1">
    <source>
        <dbReference type="EMBL" id="OJJ06262.1"/>
    </source>
</evidence>
<gene>
    <name evidence="1" type="ORF">ASPVEDRAFT_317133</name>
</gene>
<organism evidence="1 2">
    <name type="scientific">Aspergillus versicolor CBS 583.65</name>
    <dbReference type="NCBI Taxonomy" id="1036611"/>
    <lineage>
        <taxon>Eukaryota</taxon>
        <taxon>Fungi</taxon>
        <taxon>Dikarya</taxon>
        <taxon>Ascomycota</taxon>
        <taxon>Pezizomycotina</taxon>
        <taxon>Eurotiomycetes</taxon>
        <taxon>Eurotiomycetidae</taxon>
        <taxon>Eurotiales</taxon>
        <taxon>Aspergillaceae</taxon>
        <taxon>Aspergillus</taxon>
        <taxon>Aspergillus subgen. Nidulantes</taxon>
    </lineage>
</organism>
<dbReference type="EMBL" id="KV878134">
    <property type="protein sequence ID" value="OJJ06262.1"/>
    <property type="molecule type" value="Genomic_DNA"/>
</dbReference>
<reference evidence="2" key="1">
    <citation type="journal article" date="2017" name="Genome Biol.">
        <title>Comparative genomics reveals high biological diversity and specific adaptations in the industrially and medically important fungal genus Aspergillus.</title>
        <authorList>
            <person name="de Vries R.P."/>
            <person name="Riley R."/>
            <person name="Wiebenga A."/>
            <person name="Aguilar-Osorio G."/>
            <person name="Amillis S."/>
            <person name="Uchima C.A."/>
            <person name="Anderluh G."/>
            <person name="Asadollahi M."/>
            <person name="Askin M."/>
            <person name="Barry K."/>
            <person name="Battaglia E."/>
            <person name="Bayram O."/>
            <person name="Benocci T."/>
            <person name="Braus-Stromeyer S.A."/>
            <person name="Caldana C."/>
            <person name="Canovas D."/>
            <person name="Cerqueira G.C."/>
            <person name="Chen F."/>
            <person name="Chen W."/>
            <person name="Choi C."/>
            <person name="Clum A."/>
            <person name="Dos Santos R.A."/>
            <person name="Damasio A.R."/>
            <person name="Diallinas G."/>
            <person name="Emri T."/>
            <person name="Fekete E."/>
            <person name="Flipphi M."/>
            <person name="Freyberg S."/>
            <person name="Gallo A."/>
            <person name="Gournas C."/>
            <person name="Habgood R."/>
            <person name="Hainaut M."/>
            <person name="Harispe M.L."/>
            <person name="Henrissat B."/>
            <person name="Hilden K.S."/>
            <person name="Hope R."/>
            <person name="Hossain A."/>
            <person name="Karabika E."/>
            <person name="Karaffa L."/>
            <person name="Karanyi Z."/>
            <person name="Krasevec N."/>
            <person name="Kuo A."/>
            <person name="Kusch H."/>
            <person name="LaButti K."/>
            <person name="Lagendijk E.L."/>
            <person name="Lapidus A."/>
            <person name="Levasseur A."/>
            <person name="Lindquist E."/>
            <person name="Lipzen A."/>
            <person name="Logrieco A.F."/>
            <person name="MacCabe A."/>
            <person name="Maekelae M.R."/>
            <person name="Malavazi I."/>
            <person name="Melin P."/>
            <person name="Meyer V."/>
            <person name="Mielnichuk N."/>
            <person name="Miskei M."/>
            <person name="Molnar A.P."/>
            <person name="Mule G."/>
            <person name="Ngan C.Y."/>
            <person name="Orejas M."/>
            <person name="Orosz E."/>
            <person name="Ouedraogo J.P."/>
            <person name="Overkamp K.M."/>
            <person name="Park H.-S."/>
            <person name="Perrone G."/>
            <person name="Piumi F."/>
            <person name="Punt P.J."/>
            <person name="Ram A.F."/>
            <person name="Ramon A."/>
            <person name="Rauscher S."/>
            <person name="Record E."/>
            <person name="Riano-Pachon D.M."/>
            <person name="Robert V."/>
            <person name="Roehrig J."/>
            <person name="Ruller R."/>
            <person name="Salamov A."/>
            <person name="Salih N.S."/>
            <person name="Samson R.A."/>
            <person name="Sandor E."/>
            <person name="Sanguinetti M."/>
            <person name="Schuetze T."/>
            <person name="Sepcic K."/>
            <person name="Shelest E."/>
            <person name="Sherlock G."/>
            <person name="Sophianopoulou V."/>
            <person name="Squina F.M."/>
            <person name="Sun H."/>
            <person name="Susca A."/>
            <person name="Todd R.B."/>
            <person name="Tsang A."/>
            <person name="Unkles S.E."/>
            <person name="van de Wiele N."/>
            <person name="van Rossen-Uffink D."/>
            <person name="Oliveira J.V."/>
            <person name="Vesth T.C."/>
            <person name="Visser J."/>
            <person name="Yu J.-H."/>
            <person name="Zhou M."/>
            <person name="Andersen M.R."/>
            <person name="Archer D.B."/>
            <person name="Baker S.E."/>
            <person name="Benoit I."/>
            <person name="Brakhage A.A."/>
            <person name="Braus G.H."/>
            <person name="Fischer R."/>
            <person name="Frisvad J.C."/>
            <person name="Goldman G.H."/>
            <person name="Houbraken J."/>
            <person name="Oakley B."/>
            <person name="Pocsi I."/>
            <person name="Scazzocchio C."/>
            <person name="Seiboth B."/>
            <person name="vanKuyk P.A."/>
            <person name="Wortman J."/>
            <person name="Dyer P.S."/>
            <person name="Grigoriev I.V."/>
        </authorList>
    </citation>
    <scope>NUCLEOTIDE SEQUENCE [LARGE SCALE GENOMIC DNA]</scope>
    <source>
        <strain evidence="2">CBS 583.65</strain>
    </source>
</reference>
<sequence length="175" mass="19272">MGPRPRDWEAVVDCRAERVHAPCQLLSLLPKTLKSISTLAFSPQLACAPISFEDRINFPKLATFFLWGRNLGVSFSRVRPIHAKPCSMAATAIHLMDTGTAKKSSLGDLPLSFLIAMIARSPSSFCPCRNRRSCSIDCFHPVNPLERGEFPLGSVVHRVRLHIPGALDARLIPGE</sequence>
<protein>
    <submittedName>
        <fullName evidence="1">Uncharacterized protein</fullName>
    </submittedName>
</protein>
<name>A0A1L9PXV0_ASPVE</name>
<dbReference type="AlphaFoldDB" id="A0A1L9PXV0"/>
<accession>A0A1L9PXV0</accession>
<dbReference type="Proteomes" id="UP000184073">
    <property type="component" value="Unassembled WGS sequence"/>
</dbReference>
<keyword evidence="2" id="KW-1185">Reference proteome</keyword>
<evidence type="ECO:0000313" key="2">
    <source>
        <dbReference type="Proteomes" id="UP000184073"/>
    </source>
</evidence>
<dbReference type="RefSeq" id="XP_040672024.1">
    <property type="nucleotide sequence ID" value="XM_040810518.1"/>
</dbReference>
<dbReference type="GeneID" id="63726029"/>
<dbReference type="VEuPathDB" id="FungiDB:ASPVEDRAFT_317133"/>
<proteinExistence type="predicted"/>